<dbReference type="EMBL" id="JASJOU010000001">
    <property type="protein sequence ID" value="MDJ1500203.1"/>
    <property type="molecule type" value="Genomic_DNA"/>
</dbReference>
<name>A0AAE3UBU4_9BACT</name>
<gene>
    <name evidence="2" type="ORF">QNI22_06080</name>
</gene>
<sequence length="63" mass="7551">MFNKESYNQTFDDRNLPVNPISKLSDEQAEKLEQVAMTLLQEEWKKLRDEKPYLFSSDKQNNQ</sequence>
<evidence type="ECO:0000256" key="1">
    <source>
        <dbReference type="SAM" id="MobiDB-lite"/>
    </source>
</evidence>
<evidence type="ECO:0000313" key="2">
    <source>
        <dbReference type="EMBL" id="MDJ1500203.1"/>
    </source>
</evidence>
<feature type="compositionally biased region" description="Polar residues" evidence="1">
    <location>
        <begin position="1"/>
        <end position="10"/>
    </location>
</feature>
<dbReference type="AlphaFoldDB" id="A0AAE3UBU4"/>
<evidence type="ECO:0000313" key="3">
    <source>
        <dbReference type="Proteomes" id="UP001232063"/>
    </source>
</evidence>
<keyword evidence="3" id="KW-1185">Reference proteome</keyword>
<proteinExistence type="predicted"/>
<accession>A0AAE3UBU4</accession>
<reference evidence="2" key="1">
    <citation type="submission" date="2023-05" db="EMBL/GenBank/DDBJ databases">
        <authorList>
            <person name="Zhang X."/>
        </authorList>
    </citation>
    <scope>NUCLEOTIDE SEQUENCE</scope>
    <source>
        <strain evidence="2">BD1B2-1</strain>
    </source>
</reference>
<organism evidence="2 3">
    <name type="scientific">Xanthocytophaga agilis</name>
    <dbReference type="NCBI Taxonomy" id="3048010"/>
    <lineage>
        <taxon>Bacteria</taxon>
        <taxon>Pseudomonadati</taxon>
        <taxon>Bacteroidota</taxon>
        <taxon>Cytophagia</taxon>
        <taxon>Cytophagales</taxon>
        <taxon>Rhodocytophagaceae</taxon>
        <taxon>Xanthocytophaga</taxon>
    </lineage>
</organism>
<comment type="caution">
    <text evidence="2">The sequence shown here is derived from an EMBL/GenBank/DDBJ whole genome shotgun (WGS) entry which is preliminary data.</text>
</comment>
<dbReference type="RefSeq" id="WP_314509729.1">
    <property type="nucleotide sequence ID" value="NZ_JASJOU010000001.1"/>
</dbReference>
<protein>
    <submittedName>
        <fullName evidence="2">Uncharacterized protein</fullName>
    </submittedName>
</protein>
<dbReference type="Proteomes" id="UP001232063">
    <property type="component" value="Unassembled WGS sequence"/>
</dbReference>
<feature type="region of interest" description="Disordered" evidence="1">
    <location>
        <begin position="1"/>
        <end position="22"/>
    </location>
</feature>